<dbReference type="Proteomes" id="UP000789901">
    <property type="component" value="Unassembled WGS sequence"/>
</dbReference>
<proteinExistence type="predicted"/>
<evidence type="ECO:0000313" key="1">
    <source>
        <dbReference type="EMBL" id="CAG8650441.1"/>
    </source>
</evidence>
<comment type="caution">
    <text evidence="1">The sequence shown here is derived from an EMBL/GenBank/DDBJ whole genome shotgun (WGS) entry which is preliminary data.</text>
</comment>
<keyword evidence="2" id="KW-1185">Reference proteome</keyword>
<protein>
    <submittedName>
        <fullName evidence="1">17628_t:CDS:1</fullName>
    </submittedName>
</protein>
<gene>
    <name evidence="1" type="ORF">GMARGA_LOCUS9324</name>
</gene>
<reference evidence="1 2" key="1">
    <citation type="submission" date="2021-06" db="EMBL/GenBank/DDBJ databases">
        <authorList>
            <person name="Kallberg Y."/>
            <person name="Tangrot J."/>
            <person name="Rosling A."/>
        </authorList>
    </citation>
    <scope>NUCLEOTIDE SEQUENCE [LARGE SCALE GENOMIC DNA]</scope>
    <source>
        <strain evidence="1 2">120-4 pot B 10/14</strain>
    </source>
</reference>
<dbReference type="EMBL" id="CAJVQB010004982">
    <property type="protein sequence ID" value="CAG8650441.1"/>
    <property type="molecule type" value="Genomic_DNA"/>
</dbReference>
<sequence length="99" mass="11558">MRSLLVQQDLVDIDFVKENKDKSEVIEFQKLAGEKVQFEYKKPYIEDNSNRIIVEEKELNSVEFSEIKNTLETSRGPKNRIGNKKGGLEKLKKRVAKFL</sequence>
<evidence type="ECO:0000313" key="2">
    <source>
        <dbReference type="Proteomes" id="UP000789901"/>
    </source>
</evidence>
<organism evidence="1 2">
    <name type="scientific">Gigaspora margarita</name>
    <dbReference type="NCBI Taxonomy" id="4874"/>
    <lineage>
        <taxon>Eukaryota</taxon>
        <taxon>Fungi</taxon>
        <taxon>Fungi incertae sedis</taxon>
        <taxon>Mucoromycota</taxon>
        <taxon>Glomeromycotina</taxon>
        <taxon>Glomeromycetes</taxon>
        <taxon>Diversisporales</taxon>
        <taxon>Gigasporaceae</taxon>
        <taxon>Gigaspora</taxon>
    </lineage>
</organism>
<name>A0ABN7UQ31_GIGMA</name>
<accession>A0ABN7UQ31</accession>